<dbReference type="SUPFAM" id="SSF55729">
    <property type="entry name" value="Acyl-CoA N-acyltransferases (Nat)"/>
    <property type="match status" value="1"/>
</dbReference>
<evidence type="ECO:0000313" key="2">
    <source>
        <dbReference type="EMBL" id="UWZ59440.1"/>
    </source>
</evidence>
<dbReference type="OrthoDB" id="9796171at2"/>
<dbReference type="InterPro" id="IPR016181">
    <property type="entry name" value="Acyl_CoA_acyltransferase"/>
</dbReference>
<keyword evidence="3" id="KW-1185">Reference proteome</keyword>
<feature type="domain" description="N-acetyltransferase" evidence="1">
    <location>
        <begin position="4"/>
        <end position="143"/>
    </location>
</feature>
<dbReference type="Gene3D" id="3.40.630.30">
    <property type="match status" value="1"/>
</dbReference>
<dbReference type="EC" id="2.3.1.-" evidence="2"/>
<dbReference type="Pfam" id="PF13673">
    <property type="entry name" value="Acetyltransf_10"/>
    <property type="match status" value="1"/>
</dbReference>
<reference evidence="2" key="1">
    <citation type="submission" date="2021-04" db="EMBL/GenBank/DDBJ databases">
        <title>Dactylosporangium aurantiacum NRRL B-8018 full assembly.</title>
        <authorList>
            <person name="Hartkoorn R.C."/>
            <person name="Beaudoing E."/>
            <person name="Hot D."/>
        </authorList>
    </citation>
    <scope>NUCLEOTIDE SEQUENCE</scope>
    <source>
        <strain evidence="2">NRRL B-8018</strain>
    </source>
</reference>
<protein>
    <submittedName>
        <fullName evidence="2">GNAT family N-acetyltransferase</fullName>
        <ecNumber evidence="2">2.3.1.-</ecNumber>
    </submittedName>
</protein>
<dbReference type="GO" id="GO:0016747">
    <property type="term" value="F:acyltransferase activity, transferring groups other than amino-acyl groups"/>
    <property type="evidence" value="ECO:0007669"/>
    <property type="project" value="InterPro"/>
</dbReference>
<organism evidence="2 3">
    <name type="scientific">Dactylosporangium aurantiacum</name>
    <dbReference type="NCBI Taxonomy" id="35754"/>
    <lineage>
        <taxon>Bacteria</taxon>
        <taxon>Bacillati</taxon>
        <taxon>Actinomycetota</taxon>
        <taxon>Actinomycetes</taxon>
        <taxon>Micromonosporales</taxon>
        <taxon>Micromonosporaceae</taxon>
        <taxon>Dactylosporangium</taxon>
    </lineage>
</organism>
<evidence type="ECO:0000313" key="3">
    <source>
        <dbReference type="Proteomes" id="UP001058003"/>
    </source>
</evidence>
<gene>
    <name evidence="2" type="ORF">Daura_08825</name>
</gene>
<dbReference type="PROSITE" id="PS51186">
    <property type="entry name" value="GNAT"/>
    <property type="match status" value="1"/>
</dbReference>
<accession>A0A9Q9MLX4</accession>
<dbReference type="EMBL" id="CP073767">
    <property type="protein sequence ID" value="UWZ59440.1"/>
    <property type="molecule type" value="Genomic_DNA"/>
</dbReference>
<name>A0A9Q9MLX4_9ACTN</name>
<keyword evidence="2" id="KW-0012">Acyltransferase</keyword>
<dbReference type="KEGG" id="daur:Daura_08825"/>
<proteinExistence type="predicted"/>
<keyword evidence="2" id="KW-0808">Transferase</keyword>
<evidence type="ECO:0000259" key="1">
    <source>
        <dbReference type="PROSITE" id="PS51186"/>
    </source>
</evidence>
<dbReference type="CDD" id="cd04301">
    <property type="entry name" value="NAT_SF"/>
    <property type="match status" value="1"/>
</dbReference>
<dbReference type="AlphaFoldDB" id="A0A9Q9MLX4"/>
<dbReference type="InterPro" id="IPR000182">
    <property type="entry name" value="GNAT_dom"/>
</dbReference>
<dbReference type="Proteomes" id="UP001058003">
    <property type="component" value="Chromosome"/>
</dbReference>
<sequence>MHSAPFASLDVFTLYALLRLRSDVFVVEQHCAYPDLDGRDTEPSTVHVWLTDPPDTVLAYLRVLTEPDGSARVGRVVTAPTHRGQGLAGRLLTEAVTVIGDRPATLDAQTTAIRVYERFGFTISGPPFLDDGIEHVPMHRPAP</sequence>
<dbReference type="RefSeq" id="WP_033358088.1">
    <property type="nucleotide sequence ID" value="NZ_CP073767.1"/>
</dbReference>